<proteinExistence type="predicted"/>
<keyword evidence="3" id="KW-1185">Reference proteome</keyword>
<gene>
    <name evidence="2" type="ORF">PCOR1329_LOCUS85485</name>
</gene>
<feature type="non-terminal residue" evidence="2">
    <location>
        <position position="1"/>
    </location>
</feature>
<evidence type="ECO:0000313" key="2">
    <source>
        <dbReference type="EMBL" id="CAK0911704.1"/>
    </source>
</evidence>
<evidence type="ECO:0000313" key="3">
    <source>
        <dbReference type="Proteomes" id="UP001189429"/>
    </source>
</evidence>
<sequence length="111" mass="11718">EAGGAALAPAAAGTSLVPRRRAPQRRCRAPRVATIPRAITITTPFARFVVDAEGTAIDLPAAARAHLDALRERRCKRDRAAEGHADAPAALVIYGKPMRSNLEDALSDLGL</sequence>
<name>A0ABN9YJQ5_9DINO</name>
<organism evidence="2 3">
    <name type="scientific">Prorocentrum cordatum</name>
    <dbReference type="NCBI Taxonomy" id="2364126"/>
    <lineage>
        <taxon>Eukaryota</taxon>
        <taxon>Sar</taxon>
        <taxon>Alveolata</taxon>
        <taxon>Dinophyceae</taxon>
        <taxon>Prorocentrales</taxon>
        <taxon>Prorocentraceae</taxon>
        <taxon>Prorocentrum</taxon>
    </lineage>
</organism>
<accession>A0ABN9YJQ5</accession>
<feature type="compositionally biased region" description="Basic residues" evidence="1">
    <location>
        <begin position="18"/>
        <end position="28"/>
    </location>
</feature>
<dbReference type="Proteomes" id="UP001189429">
    <property type="component" value="Unassembled WGS sequence"/>
</dbReference>
<reference evidence="2" key="1">
    <citation type="submission" date="2023-10" db="EMBL/GenBank/DDBJ databases">
        <authorList>
            <person name="Chen Y."/>
            <person name="Shah S."/>
            <person name="Dougan E. K."/>
            <person name="Thang M."/>
            <person name="Chan C."/>
        </authorList>
    </citation>
    <scope>NUCLEOTIDE SEQUENCE [LARGE SCALE GENOMIC DNA]</scope>
</reference>
<evidence type="ECO:0000256" key="1">
    <source>
        <dbReference type="SAM" id="MobiDB-lite"/>
    </source>
</evidence>
<dbReference type="EMBL" id="CAUYUJ010022623">
    <property type="protein sequence ID" value="CAK0911704.1"/>
    <property type="molecule type" value="Genomic_DNA"/>
</dbReference>
<protein>
    <submittedName>
        <fullName evidence="2">Uncharacterized protein</fullName>
    </submittedName>
</protein>
<feature type="compositionally biased region" description="Low complexity" evidence="1">
    <location>
        <begin position="1"/>
        <end position="13"/>
    </location>
</feature>
<comment type="caution">
    <text evidence="2">The sequence shown here is derived from an EMBL/GenBank/DDBJ whole genome shotgun (WGS) entry which is preliminary data.</text>
</comment>
<feature type="region of interest" description="Disordered" evidence="1">
    <location>
        <begin position="1"/>
        <end position="28"/>
    </location>
</feature>